<comment type="subcellular location">
    <subcellularLocation>
        <location evidence="1">Membrane</location>
        <topology evidence="1">Multi-pass membrane protein</topology>
    </subcellularLocation>
</comment>
<evidence type="ECO:0000256" key="4">
    <source>
        <dbReference type="ARBA" id="ARBA00022989"/>
    </source>
</evidence>
<dbReference type="Gene3D" id="1.10.238.10">
    <property type="entry name" value="EF-hand"/>
    <property type="match status" value="1"/>
</dbReference>
<dbReference type="InterPro" id="IPR018247">
    <property type="entry name" value="EF_Hand_1_Ca_BS"/>
</dbReference>
<dbReference type="OMA" id="MNLMINE"/>
<gene>
    <name evidence="8" type="ORF">Vbra_19862</name>
</gene>
<dbReference type="AlphaFoldDB" id="A0A0G4H7V3"/>
<dbReference type="GO" id="GO:0016020">
    <property type="term" value="C:membrane"/>
    <property type="evidence" value="ECO:0007669"/>
    <property type="project" value="UniProtKB-SubCell"/>
</dbReference>
<proteinExistence type="predicted"/>
<evidence type="ECO:0000259" key="7">
    <source>
        <dbReference type="PROSITE" id="PS50222"/>
    </source>
</evidence>
<evidence type="ECO:0000256" key="3">
    <source>
        <dbReference type="ARBA" id="ARBA00022837"/>
    </source>
</evidence>
<dbReference type="InterPro" id="IPR013714">
    <property type="entry name" value="Golgi_TVP15"/>
</dbReference>
<keyword evidence="3" id="KW-0106">Calcium</keyword>
<feature type="transmembrane region" description="Helical" evidence="6">
    <location>
        <begin position="127"/>
        <end position="149"/>
    </location>
</feature>
<organism evidence="8 9">
    <name type="scientific">Vitrella brassicaformis (strain CCMP3155)</name>
    <dbReference type="NCBI Taxonomy" id="1169540"/>
    <lineage>
        <taxon>Eukaryota</taxon>
        <taxon>Sar</taxon>
        <taxon>Alveolata</taxon>
        <taxon>Colpodellida</taxon>
        <taxon>Vitrellaceae</taxon>
        <taxon>Vitrella</taxon>
    </lineage>
</organism>
<keyword evidence="5 6" id="KW-0472">Membrane</keyword>
<dbReference type="PhylomeDB" id="A0A0G4H7V3"/>
<dbReference type="SMART" id="SM00054">
    <property type="entry name" value="EFh"/>
    <property type="match status" value="2"/>
</dbReference>
<evidence type="ECO:0000256" key="5">
    <source>
        <dbReference type="ARBA" id="ARBA00023136"/>
    </source>
</evidence>
<evidence type="ECO:0000256" key="2">
    <source>
        <dbReference type="ARBA" id="ARBA00022692"/>
    </source>
</evidence>
<evidence type="ECO:0000313" key="8">
    <source>
        <dbReference type="EMBL" id="CEM39956.1"/>
    </source>
</evidence>
<feature type="transmembrane region" description="Helical" evidence="6">
    <location>
        <begin position="103"/>
        <end position="121"/>
    </location>
</feature>
<dbReference type="GO" id="GO:0005509">
    <property type="term" value="F:calcium ion binding"/>
    <property type="evidence" value="ECO:0007669"/>
    <property type="project" value="InterPro"/>
</dbReference>
<sequence length="250" mass="27553">MSESNTPLIEHRLFRDFAGWKQHAKGGPALLSVSAVVGGTLQVLAGLVTALTQLLTLRPLIALLNIYMIVFGLFIIAIEVARWTTFLGIRHWLQQWFRFTQRCIGRGVLHLFVATFALIQFPNPLSTVTGAILGLVGIATIITGIYAGFKVQELHQELKAKCGAIDRAGGEGPLGYAEVKWQFALMDQDGSGQVTRNELDGWLKKNNIAVSELELEALMAYLDPDGSGSVNLDEFYAWFISRHGWGPAWV</sequence>
<feature type="domain" description="EF-hand" evidence="7">
    <location>
        <begin position="174"/>
        <end position="209"/>
    </location>
</feature>
<dbReference type="InterPro" id="IPR011992">
    <property type="entry name" value="EF-hand-dom_pair"/>
</dbReference>
<dbReference type="PANTHER" id="PTHR28128:SF1">
    <property type="entry name" value="GOLGI APPARATUS MEMBRANE PROTEIN TVP15"/>
    <property type="match status" value="1"/>
</dbReference>
<protein>
    <recommendedName>
        <fullName evidence="7">EF-hand domain-containing protein</fullName>
    </recommendedName>
</protein>
<feature type="transmembrane region" description="Helical" evidence="6">
    <location>
        <begin position="29"/>
        <end position="54"/>
    </location>
</feature>
<dbReference type="EMBL" id="CDMY01001057">
    <property type="protein sequence ID" value="CEM39956.1"/>
    <property type="molecule type" value="Genomic_DNA"/>
</dbReference>
<reference evidence="8 9" key="1">
    <citation type="submission" date="2014-11" db="EMBL/GenBank/DDBJ databases">
        <authorList>
            <person name="Zhu J."/>
            <person name="Qi W."/>
            <person name="Song R."/>
        </authorList>
    </citation>
    <scope>NUCLEOTIDE SEQUENCE [LARGE SCALE GENOMIC DNA]</scope>
</reference>
<name>A0A0G4H7V3_VITBC</name>
<evidence type="ECO:0000256" key="6">
    <source>
        <dbReference type="SAM" id="Phobius"/>
    </source>
</evidence>
<dbReference type="SUPFAM" id="SSF47473">
    <property type="entry name" value="EF-hand"/>
    <property type="match status" value="1"/>
</dbReference>
<dbReference type="PANTHER" id="PTHR28128">
    <property type="entry name" value="GOLGI APPARATUS MEMBRANE PROTEIN TVP15"/>
    <property type="match status" value="1"/>
</dbReference>
<dbReference type="InParanoid" id="A0A0G4H7V3"/>
<dbReference type="OrthoDB" id="444540at2759"/>
<dbReference type="Pfam" id="PF08507">
    <property type="entry name" value="COPI_assoc"/>
    <property type="match status" value="1"/>
</dbReference>
<dbReference type="Proteomes" id="UP000041254">
    <property type="component" value="Unassembled WGS sequence"/>
</dbReference>
<dbReference type="PROSITE" id="PS50222">
    <property type="entry name" value="EF_HAND_2"/>
    <property type="match status" value="2"/>
</dbReference>
<evidence type="ECO:0000313" key="9">
    <source>
        <dbReference type="Proteomes" id="UP000041254"/>
    </source>
</evidence>
<dbReference type="InterPro" id="IPR002048">
    <property type="entry name" value="EF_hand_dom"/>
</dbReference>
<keyword evidence="4 6" id="KW-1133">Transmembrane helix</keyword>
<feature type="domain" description="EF-hand" evidence="7">
    <location>
        <begin position="210"/>
        <end position="245"/>
    </location>
</feature>
<keyword evidence="9" id="KW-1185">Reference proteome</keyword>
<dbReference type="CDD" id="cd00051">
    <property type="entry name" value="EFh"/>
    <property type="match status" value="1"/>
</dbReference>
<accession>A0A0G4H7V3</accession>
<dbReference type="Pfam" id="PF13499">
    <property type="entry name" value="EF-hand_7"/>
    <property type="match status" value="1"/>
</dbReference>
<dbReference type="PROSITE" id="PS00018">
    <property type="entry name" value="EF_HAND_1"/>
    <property type="match status" value="2"/>
</dbReference>
<evidence type="ECO:0000256" key="1">
    <source>
        <dbReference type="ARBA" id="ARBA00004141"/>
    </source>
</evidence>
<feature type="transmembrane region" description="Helical" evidence="6">
    <location>
        <begin position="60"/>
        <end position="82"/>
    </location>
</feature>
<keyword evidence="2 6" id="KW-0812">Transmembrane</keyword>
<dbReference type="VEuPathDB" id="CryptoDB:Vbra_19862"/>